<keyword evidence="4" id="KW-0804">Transcription</keyword>
<gene>
    <name evidence="6" type="ORF">F0238_25370</name>
</gene>
<reference evidence="6 7" key="1">
    <citation type="submission" date="2019-09" db="EMBL/GenBank/DDBJ databases">
        <title>Draft genome sequencing and comparative genomics of hatchery-associated Vibrios.</title>
        <authorList>
            <person name="Kehlet-Delgado H."/>
            <person name="Mueller R.S."/>
        </authorList>
    </citation>
    <scope>NUCLEOTIDE SEQUENCE [LARGE SCALE GENOMIC DNA]</scope>
    <source>
        <strain evidence="6 7">09-121-3</strain>
    </source>
</reference>
<dbReference type="PANTHER" id="PTHR30537">
    <property type="entry name" value="HTH-TYPE TRANSCRIPTIONAL REGULATOR"/>
    <property type="match status" value="1"/>
</dbReference>
<dbReference type="GO" id="GO:0043565">
    <property type="term" value="F:sequence-specific DNA binding"/>
    <property type="evidence" value="ECO:0007669"/>
    <property type="project" value="TreeGrafter"/>
</dbReference>
<feature type="domain" description="HTH lysR-type" evidence="5">
    <location>
        <begin position="1"/>
        <end position="58"/>
    </location>
</feature>
<dbReference type="Pfam" id="PF00126">
    <property type="entry name" value="HTH_1"/>
    <property type="match status" value="1"/>
</dbReference>
<dbReference type="GO" id="GO:0006351">
    <property type="term" value="P:DNA-templated transcription"/>
    <property type="evidence" value="ECO:0007669"/>
    <property type="project" value="TreeGrafter"/>
</dbReference>
<evidence type="ECO:0000259" key="5">
    <source>
        <dbReference type="PROSITE" id="PS50931"/>
    </source>
</evidence>
<evidence type="ECO:0000256" key="3">
    <source>
        <dbReference type="ARBA" id="ARBA00023125"/>
    </source>
</evidence>
<dbReference type="PROSITE" id="PS50931">
    <property type="entry name" value="HTH_LYSR"/>
    <property type="match status" value="1"/>
</dbReference>
<dbReference type="CDD" id="cd08422">
    <property type="entry name" value="PBP2_CrgA_like"/>
    <property type="match status" value="1"/>
</dbReference>
<dbReference type="InterPro" id="IPR036388">
    <property type="entry name" value="WH-like_DNA-bd_sf"/>
</dbReference>
<comment type="similarity">
    <text evidence="1">Belongs to the LysR transcriptional regulatory family.</text>
</comment>
<dbReference type="InterPro" id="IPR058163">
    <property type="entry name" value="LysR-type_TF_proteobact-type"/>
</dbReference>
<dbReference type="GeneID" id="93945128"/>
<dbReference type="SUPFAM" id="SSF53850">
    <property type="entry name" value="Periplasmic binding protein-like II"/>
    <property type="match status" value="1"/>
</dbReference>
<evidence type="ECO:0000256" key="2">
    <source>
        <dbReference type="ARBA" id="ARBA00023015"/>
    </source>
</evidence>
<evidence type="ECO:0000256" key="4">
    <source>
        <dbReference type="ARBA" id="ARBA00023163"/>
    </source>
</evidence>
<evidence type="ECO:0000256" key="1">
    <source>
        <dbReference type="ARBA" id="ARBA00009437"/>
    </source>
</evidence>
<dbReference type="Gene3D" id="1.10.10.10">
    <property type="entry name" value="Winged helix-like DNA-binding domain superfamily/Winged helix DNA-binding domain"/>
    <property type="match status" value="1"/>
</dbReference>
<evidence type="ECO:0000313" key="7">
    <source>
        <dbReference type="Proteomes" id="UP000576645"/>
    </source>
</evidence>
<sequence>MNLNDIKVFISVVEAGSFAGASQFLAMPSTTVSRKVVQLEENLGVKLLHRSTRKLSLTEEGRHYFQLCQQHLVALEEANDLVRQAQSEPKGKIRISSPFDFAVQYVQPWITEFLKAYPEISIELDTSDSYVNMVENRIDVAFRSGQLQDSSLIARRIGPKHSVCCASPDFLKAAGNIKHPEDLANVDCLLMGQSLSNNQWHFTKQEQHYPINVSGKYASTSMHLIIESALNGLGAAYVPFALVKTHLESGQLVQVLQDYETPKSNMFVIYQSHKYMTKAIRLFIDHILDKVSPHAPWV</sequence>
<dbReference type="RefSeq" id="WP_171354189.1">
    <property type="nucleotide sequence ID" value="NZ_CP120721.1"/>
</dbReference>
<evidence type="ECO:0000313" key="6">
    <source>
        <dbReference type="EMBL" id="NOJ26050.1"/>
    </source>
</evidence>
<dbReference type="InterPro" id="IPR000847">
    <property type="entry name" value="LysR_HTH_N"/>
</dbReference>
<comment type="caution">
    <text evidence="6">The sequence shown here is derived from an EMBL/GenBank/DDBJ whole genome shotgun (WGS) entry which is preliminary data.</text>
</comment>
<keyword evidence="2" id="KW-0805">Transcription regulation</keyword>
<dbReference type="AlphaFoldDB" id="A0AAP7DGM2"/>
<dbReference type="FunFam" id="1.10.10.10:FF:000001">
    <property type="entry name" value="LysR family transcriptional regulator"/>
    <property type="match status" value="1"/>
</dbReference>
<organism evidence="6 7">
    <name type="scientific">Vibrio coralliilyticus</name>
    <dbReference type="NCBI Taxonomy" id="190893"/>
    <lineage>
        <taxon>Bacteria</taxon>
        <taxon>Pseudomonadati</taxon>
        <taxon>Pseudomonadota</taxon>
        <taxon>Gammaproteobacteria</taxon>
        <taxon>Vibrionales</taxon>
        <taxon>Vibrionaceae</taxon>
        <taxon>Vibrio</taxon>
    </lineage>
</organism>
<dbReference type="SUPFAM" id="SSF46785">
    <property type="entry name" value="Winged helix' DNA-binding domain"/>
    <property type="match status" value="1"/>
</dbReference>
<dbReference type="GO" id="GO:0003700">
    <property type="term" value="F:DNA-binding transcription factor activity"/>
    <property type="evidence" value="ECO:0007669"/>
    <property type="project" value="InterPro"/>
</dbReference>
<name>A0AAP7DGM2_9VIBR</name>
<dbReference type="Gene3D" id="3.40.190.290">
    <property type="match status" value="1"/>
</dbReference>
<dbReference type="InterPro" id="IPR036390">
    <property type="entry name" value="WH_DNA-bd_sf"/>
</dbReference>
<dbReference type="FunFam" id="3.40.190.290:FF:000001">
    <property type="entry name" value="Transcriptional regulator, LysR family"/>
    <property type="match status" value="1"/>
</dbReference>
<dbReference type="Proteomes" id="UP000576645">
    <property type="component" value="Unassembled WGS sequence"/>
</dbReference>
<dbReference type="EMBL" id="VTXP01000025">
    <property type="protein sequence ID" value="NOJ26050.1"/>
    <property type="molecule type" value="Genomic_DNA"/>
</dbReference>
<dbReference type="InterPro" id="IPR005119">
    <property type="entry name" value="LysR_subst-bd"/>
</dbReference>
<protein>
    <submittedName>
        <fullName evidence="6">LysR family transcriptional regulator</fullName>
    </submittedName>
</protein>
<dbReference type="Pfam" id="PF03466">
    <property type="entry name" value="LysR_substrate"/>
    <property type="match status" value="1"/>
</dbReference>
<dbReference type="PANTHER" id="PTHR30537:SF5">
    <property type="entry name" value="HTH-TYPE TRANSCRIPTIONAL ACTIVATOR TTDR-RELATED"/>
    <property type="match status" value="1"/>
</dbReference>
<accession>A0AAP7DGM2</accession>
<keyword evidence="3" id="KW-0238">DNA-binding</keyword>
<proteinExistence type="inferred from homology"/>